<dbReference type="InterPro" id="IPR049712">
    <property type="entry name" value="Poly_export"/>
</dbReference>
<dbReference type="AlphaFoldDB" id="A0A918WGR3"/>
<feature type="chain" id="PRO_5037426094" description="Soluble ligand binding domain-containing protein" evidence="2">
    <location>
        <begin position="21"/>
        <end position="190"/>
    </location>
</feature>
<protein>
    <recommendedName>
        <fullName evidence="7">Soluble ligand binding domain-containing protein</fullName>
    </recommendedName>
</protein>
<evidence type="ECO:0000313" key="6">
    <source>
        <dbReference type="Proteomes" id="UP000644507"/>
    </source>
</evidence>
<dbReference type="PANTHER" id="PTHR33619">
    <property type="entry name" value="POLYSACCHARIDE EXPORT PROTEIN GFCE-RELATED"/>
    <property type="match status" value="1"/>
</dbReference>
<sequence>MKILLLLLLCFSGAFQTASAQIQKNMKLEISVMGVPPGEQSRINAVYPVDAGGNIKMWEIGTIRAAGLTATALAKKIENAYKAAQIYTSPNIVVQKIGDVEGELQQLVTVTGSVNRPGTVPYIRGMTLAQAIAAAGGPSTFGTTKRVHVYREGKKYLLSPRTNDTHKLERIYPNDTVEVDQVKAWESGGE</sequence>
<feature type="domain" description="Soluble ligand binding" evidence="4">
    <location>
        <begin position="108"/>
        <end position="154"/>
    </location>
</feature>
<dbReference type="PANTHER" id="PTHR33619:SF3">
    <property type="entry name" value="POLYSACCHARIDE EXPORT PROTEIN GFCE-RELATED"/>
    <property type="match status" value="1"/>
</dbReference>
<evidence type="ECO:0000313" key="5">
    <source>
        <dbReference type="EMBL" id="GHC45135.1"/>
    </source>
</evidence>
<dbReference type="GO" id="GO:0015159">
    <property type="term" value="F:polysaccharide transmembrane transporter activity"/>
    <property type="evidence" value="ECO:0007669"/>
    <property type="project" value="InterPro"/>
</dbReference>
<comment type="caution">
    <text evidence="5">The sequence shown here is derived from an EMBL/GenBank/DDBJ whole genome shotgun (WGS) entry which is preliminary data.</text>
</comment>
<feature type="domain" description="Polysaccharide export protein N-terminal" evidence="3">
    <location>
        <begin position="19"/>
        <end position="95"/>
    </location>
</feature>
<evidence type="ECO:0000256" key="1">
    <source>
        <dbReference type="ARBA" id="ARBA00022729"/>
    </source>
</evidence>
<dbReference type="Proteomes" id="UP000644507">
    <property type="component" value="Unassembled WGS sequence"/>
</dbReference>
<name>A0A918WGR3_9BACT</name>
<organism evidence="5 6">
    <name type="scientific">Roseibacillus persicicus</name>
    <dbReference type="NCBI Taxonomy" id="454148"/>
    <lineage>
        <taxon>Bacteria</taxon>
        <taxon>Pseudomonadati</taxon>
        <taxon>Verrucomicrobiota</taxon>
        <taxon>Verrucomicrobiia</taxon>
        <taxon>Verrucomicrobiales</taxon>
        <taxon>Verrucomicrobiaceae</taxon>
        <taxon>Roseibacillus</taxon>
    </lineage>
</organism>
<gene>
    <name evidence="5" type="ORF">GCM10007100_07980</name>
</gene>
<dbReference type="SUPFAM" id="SSF142984">
    <property type="entry name" value="Nqo1 middle domain-like"/>
    <property type="match status" value="1"/>
</dbReference>
<dbReference type="Pfam" id="PF02563">
    <property type="entry name" value="Poly_export"/>
    <property type="match status" value="1"/>
</dbReference>
<dbReference type="Gene3D" id="3.30.1950.10">
    <property type="entry name" value="wza like domain"/>
    <property type="match status" value="1"/>
</dbReference>
<feature type="signal peptide" evidence="2">
    <location>
        <begin position="1"/>
        <end position="20"/>
    </location>
</feature>
<reference evidence="5" key="1">
    <citation type="journal article" date="2014" name="Int. J. Syst. Evol. Microbiol.">
        <title>Complete genome sequence of Corynebacterium casei LMG S-19264T (=DSM 44701T), isolated from a smear-ripened cheese.</title>
        <authorList>
            <consortium name="US DOE Joint Genome Institute (JGI-PGF)"/>
            <person name="Walter F."/>
            <person name="Albersmeier A."/>
            <person name="Kalinowski J."/>
            <person name="Ruckert C."/>
        </authorList>
    </citation>
    <scope>NUCLEOTIDE SEQUENCE</scope>
    <source>
        <strain evidence="5">KCTC 12988</strain>
    </source>
</reference>
<dbReference type="EMBL" id="BMXI01000003">
    <property type="protein sequence ID" value="GHC45135.1"/>
    <property type="molecule type" value="Genomic_DNA"/>
</dbReference>
<dbReference type="InterPro" id="IPR019554">
    <property type="entry name" value="Soluble_ligand-bd"/>
</dbReference>
<dbReference type="InterPro" id="IPR003715">
    <property type="entry name" value="Poly_export_N"/>
</dbReference>
<dbReference type="RefSeq" id="WP_189567575.1">
    <property type="nucleotide sequence ID" value="NZ_BMXI01000003.1"/>
</dbReference>
<dbReference type="Pfam" id="PF10531">
    <property type="entry name" value="SLBB"/>
    <property type="match status" value="1"/>
</dbReference>
<keyword evidence="1 2" id="KW-0732">Signal</keyword>
<accession>A0A918WGR3</accession>
<dbReference type="Gene3D" id="3.10.560.10">
    <property type="entry name" value="Outer membrane lipoprotein wza domain like"/>
    <property type="match status" value="1"/>
</dbReference>
<keyword evidence="6" id="KW-1185">Reference proteome</keyword>
<proteinExistence type="predicted"/>
<evidence type="ECO:0000259" key="3">
    <source>
        <dbReference type="Pfam" id="PF02563"/>
    </source>
</evidence>
<evidence type="ECO:0000256" key="2">
    <source>
        <dbReference type="SAM" id="SignalP"/>
    </source>
</evidence>
<reference evidence="5" key="2">
    <citation type="submission" date="2020-09" db="EMBL/GenBank/DDBJ databases">
        <authorList>
            <person name="Sun Q."/>
            <person name="Kim S."/>
        </authorList>
    </citation>
    <scope>NUCLEOTIDE SEQUENCE</scope>
    <source>
        <strain evidence="5">KCTC 12988</strain>
    </source>
</reference>
<evidence type="ECO:0008006" key="7">
    <source>
        <dbReference type="Google" id="ProtNLM"/>
    </source>
</evidence>
<evidence type="ECO:0000259" key="4">
    <source>
        <dbReference type="Pfam" id="PF10531"/>
    </source>
</evidence>